<accession>A0A226DPR5</accession>
<proteinExistence type="predicted"/>
<dbReference type="EMBL" id="LNIX01000016">
    <property type="protein sequence ID" value="OXA46206.1"/>
    <property type="molecule type" value="Genomic_DNA"/>
</dbReference>
<keyword evidence="1" id="KW-0472">Membrane</keyword>
<feature type="transmembrane region" description="Helical" evidence="1">
    <location>
        <begin position="96"/>
        <end position="119"/>
    </location>
</feature>
<dbReference type="Proteomes" id="UP000198287">
    <property type="component" value="Unassembled WGS sequence"/>
</dbReference>
<organism evidence="2 3">
    <name type="scientific">Folsomia candida</name>
    <name type="common">Springtail</name>
    <dbReference type="NCBI Taxonomy" id="158441"/>
    <lineage>
        <taxon>Eukaryota</taxon>
        <taxon>Metazoa</taxon>
        <taxon>Ecdysozoa</taxon>
        <taxon>Arthropoda</taxon>
        <taxon>Hexapoda</taxon>
        <taxon>Collembola</taxon>
        <taxon>Entomobryomorpha</taxon>
        <taxon>Isotomoidea</taxon>
        <taxon>Isotomidae</taxon>
        <taxon>Proisotominae</taxon>
        <taxon>Folsomia</taxon>
    </lineage>
</organism>
<protein>
    <submittedName>
        <fullName evidence="2">Uncharacterized protein</fullName>
    </submittedName>
</protein>
<keyword evidence="1" id="KW-1133">Transmembrane helix</keyword>
<evidence type="ECO:0000313" key="2">
    <source>
        <dbReference type="EMBL" id="OXA46206.1"/>
    </source>
</evidence>
<gene>
    <name evidence="2" type="ORF">Fcan01_19286</name>
</gene>
<keyword evidence="3" id="KW-1185">Reference proteome</keyword>
<sequence length="187" mass="21641">MILNCKNWDDDGDSEFLTRVWIGIGEYYAWLVITPRKETSDRNHGHEHLYLYRILTLLTTYQNNGWCQPSMPLAIGGVIAADTVSHYILITSYDKIPLSILFLFVIIALDCVILIHVMFNMLGKPYTTSCDFIEFMKSRNGPKWVKRFMRSCHPSKLTMGDGTFFDRSTSLVIWQKGIDYLITLLLM</sequence>
<keyword evidence="1" id="KW-0812">Transmembrane</keyword>
<evidence type="ECO:0000256" key="1">
    <source>
        <dbReference type="SAM" id="Phobius"/>
    </source>
</evidence>
<dbReference type="AlphaFoldDB" id="A0A226DPR5"/>
<reference evidence="2 3" key="1">
    <citation type="submission" date="2015-12" db="EMBL/GenBank/DDBJ databases">
        <title>The genome of Folsomia candida.</title>
        <authorList>
            <person name="Faddeeva A."/>
            <person name="Derks M.F."/>
            <person name="Anvar Y."/>
            <person name="Smit S."/>
            <person name="Van Straalen N."/>
            <person name="Roelofs D."/>
        </authorList>
    </citation>
    <scope>NUCLEOTIDE SEQUENCE [LARGE SCALE GENOMIC DNA]</scope>
    <source>
        <strain evidence="2 3">VU population</strain>
        <tissue evidence="2">Whole body</tissue>
    </source>
</reference>
<evidence type="ECO:0000313" key="3">
    <source>
        <dbReference type="Proteomes" id="UP000198287"/>
    </source>
</evidence>
<name>A0A226DPR5_FOLCA</name>
<comment type="caution">
    <text evidence="2">The sequence shown here is derived from an EMBL/GenBank/DDBJ whole genome shotgun (WGS) entry which is preliminary data.</text>
</comment>